<dbReference type="EMBL" id="MHIX01000017">
    <property type="protein sequence ID" value="OGY59343.1"/>
    <property type="molecule type" value="Genomic_DNA"/>
</dbReference>
<dbReference type="STRING" id="1797689.A3F24_00640"/>
<evidence type="ECO:0000313" key="3">
    <source>
        <dbReference type="Proteomes" id="UP000178515"/>
    </source>
</evidence>
<keyword evidence="1" id="KW-1133">Transmembrane helix</keyword>
<gene>
    <name evidence="2" type="ORF">A3F24_00640</name>
</gene>
<name>A0A1G1Z405_9BACT</name>
<proteinExistence type="predicted"/>
<organism evidence="2 3">
    <name type="scientific">Candidatus Colwellbacteria bacterium RIFCSPHIGHO2_12_FULL_44_17</name>
    <dbReference type="NCBI Taxonomy" id="1797689"/>
    <lineage>
        <taxon>Bacteria</taxon>
        <taxon>Candidatus Colwelliibacteriota</taxon>
    </lineage>
</organism>
<accession>A0A1G1Z405</accession>
<comment type="caution">
    <text evidence="2">The sequence shown here is derived from an EMBL/GenBank/DDBJ whole genome shotgun (WGS) entry which is preliminary data.</text>
</comment>
<feature type="transmembrane region" description="Helical" evidence="1">
    <location>
        <begin position="29"/>
        <end position="45"/>
    </location>
</feature>
<keyword evidence="1" id="KW-0472">Membrane</keyword>
<reference evidence="2 3" key="1">
    <citation type="journal article" date="2016" name="Nat. Commun.">
        <title>Thousands of microbial genomes shed light on interconnected biogeochemical processes in an aquifer system.</title>
        <authorList>
            <person name="Anantharaman K."/>
            <person name="Brown C.T."/>
            <person name="Hug L.A."/>
            <person name="Sharon I."/>
            <person name="Castelle C.J."/>
            <person name="Probst A.J."/>
            <person name="Thomas B.C."/>
            <person name="Singh A."/>
            <person name="Wilkins M.J."/>
            <person name="Karaoz U."/>
            <person name="Brodie E.L."/>
            <person name="Williams K.H."/>
            <person name="Hubbard S.S."/>
            <person name="Banfield J.F."/>
        </authorList>
    </citation>
    <scope>NUCLEOTIDE SEQUENCE [LARGE SCALE GENOMIC DNA]</scope>
</reference>
<feature type="transmembrane region" description="Helical" evidence="1">
    <location>
        <begin position="51"/>
        <end position="68"/>
    </location>
</feature>
<protein>
    <submittedName>
        <fullName evidence="2">Uncharacterized protein</fullName>
    </submittedName>
</protein>
<dbReference type="AlphaFoldDB" id="A0A1G1Z405"/>
<sequence length="72" mass="7932">MNLPTIAGIIGLVCATIGVLQKNQRYEDIFFLAGGAFLLVYSIALDNTIFAVLQVVFMSASLWELIRLRKNG</sequence>
<feature type="transmembrane region" description="Helical" evidence="1">
    <location>
        <begin position="6"/>
        <end position="22"/>
    </location>
</feature>
<evidence type="ECO:0000313" key="2">
    <source>
        <dbReference type="EMBL" id="OGY59343.1"/>
    </source>
</evidence>
<evidence type="ECO:0000256" key="1">
    <source>
        <dbReference type="SAM" id="Phobius"/>
    </source>
</evidence>
<dbReference type="Proteomes" id="UP000178515">
    <property type="component" value="Unassembled WGS sequence"/>
</dbReference>
<keyword evidence="1" id="KW-0812">Transmembrane</keyword>